<proteinExistence type="predicted"/>
<gene>
    <name evidence="1" type="ORF">RRG08_024042</name>
</gene>
<organism evidence="1 2">
    <name type="scientific">Elysia crispata</name>
    <name type="common">lettuce slug</name>
    <dbReference type="NCBI Taxonomy" id="231223"/>
    <lineage>
        <taxon>Eukaryota</taxon>
        <taxon>Metazoa</taxon>
        <taxon>Spiralia</taxon>
        <taxon>Lophotrochozoa</taxon>
        <taxon>Mollusca</taxon>
        <taxon>Gastropoda</taxon>
        <taxon>Heterobranchia</taxon>
        <taxon>Euthyneura</taxon>
        <taxon>Panpulmonata</taxon>
        <taxon>Sacoglossa</taxon>
        <taxon>Placobranchoidea</taxon>
        <taxon>Plakobranchidae</taxon>
        <taxon>Elysia</taxon>
    </lineage>
</organism>
<keyword evidence="2" id="KW-1185">Reference proteome</keyword>
<protein>
    <submittedName>
        <fullName evidence="1">Uncharacterized protein</fullName>
    </submittedName>
</protein>
<name>A0AAE0ZQN4_9GAST</name>
<accession>A0AAE0ZQN4</accession>
<dbReference type="AlphaFoldDB" id="A0AAE0ZQN4"/>
<reference evidence="1" key="1">
    <citation type="journal article" date="2023" name="G3 (Bethesda)">
        <title>A reference genome for the long-term kleptoplast-retaining sea slug Elysia crispata morphotype clarki.</title>
        <authorList>
            <person name="Eastman K.E."/>
            <person name="Pendleton A.L."/>
            <person name="Shaikh M.A."/>
            <person name="Suttiyut T."/>
            <person name="Ogas R."/>
            <person name="Tomko P."/>
            <person name="Gavelis G."/>
            <person name="Widhalm J.R."/>
            <person name="Wisecaver J.H."/>
        </authorList>
    </citation>
    <scope>NUCLEOTIDE SEQUENCE</scope>
    <source>
        <strain evidence="1">ECLA1</strain>
    </source>
</reference>
<evidence type="ECO:0000313" key="2">
    <source>
        <dbReference type="Proteomes" id="UP001283361"/>
    </source>
</evidence>
<dbReference type="Proteomes" id="UP001283361">
    <property type="component" value="Unassembled WGS sequence"/>
</dbReference>
<sequence length="71" mass="7960">MSKKRLKQSDLAWSLRTTSHQLYQSHQQHQQRVAAVAGETNVMQTASLSDNGVGEHEAILDEKDAEINTLQ</sequence>
<evidence type="ECO:0000313" key="1">
    <source>
        <dbReference type="EMBL" id="KAK3772857.1"/>
    </source>
</evidence>
<dbReference type="EMBL" id="JAWDGP010003588">
    <property type="protein sequence ID" value="KAK3772857.1"/>
    <property type="molecule type" value="Genomic_DNA"/>
</dbReference>
<comment type="caution">
    <text evidence="1">The sequence shown here is derived from an EMBL/GenBank/DDBJ whole genome shotgun (WGS) entry which is preliminary data.</text>
</comment>